<dbReference type="GO" id="GO:0032259">
    <property type="term" value="P:methylation"/>
    <property type="evidence" value="ECO:0007669"/>
    <property type="project" value="UniProtKB-KW"/>
</dbReference>
<dbReference type="Proteomes" id="UP000076234">
    <property type="component" value="Chromosome"/>
</dbReference>
<dbReference type="SUPFAM" id="SSF53335">
    <property type="entry name" value="S-adenosyl-L-methionine-dependent methyltransferases"/>
    <property type="match status" value="1"/>
</dbReference>
<dbReference type="KEGG" id="ster:AOA14_00050"/>
<dbReference type="GO" id="GO:0008168">
    <property type="term" value="F:methyltransferase activity"/>
    <property type="evidence" value="ECO:0007669"/>
    <property type="project" value="UniProtKB-KW"/>
</dbReference>
<protein>
    <submittedName>
        <fullName evidence="4">Methylase</fullName>
    </submittedName>
</protein>
<gene>
    <name evidence="4" type="ORF">AOA14_00050</name>
</gene>
<dbReference type="InterPro" id="IPR039187">
    <property type="entry name" value="SNO_AAA"/>
</dbReference>
<dbReference type="PANTHER" id="PTHR12706:SF30">
    <property type="entry name" value="PROTEIN STRAWBERRY NOTCH-RELATED"/>
    <property type="match status" value="1"/>
</dbReference>
<dbReference type="PANTHER" id="PTHR12706">
    <property type="entry name" value="STRAWBERRY NOTCH-RELATED"/>
    <property type="match status" value="1"/>
</dbReference>
<dbReference type="Pfam" id="PF13872">
    <property type="entry name" value="AAA_34"/>
    <property type="match status" value="1"/>
</dbReference>
<dbReference type="Gene3D" id="3.40.50.150">
    <property type="entry name" value="Vaccinia Virus protein VP39"/>
    <property type="match status" value="1"/>
</dbReference>
<dbReference type="InterPro" id="IPR026937">
    <property type="entry name" value="SBNO_Helicase_C_dom"/>
</dbReference>
<dbReference type="EMBL" id="CP013342">
    <property type="protein sequence ID" value="AMU93002.1"/>
    <property type="molecule type" value="Genomic_DNA"/>
</dbReference>
<comment type="similarity">
    <text evidence="1">Belongs to the SBNO family.</text>
</comment>
<proteinExistence type="inferred from homology"/>
<evidence type="ECO:0000313" key="4">
    <source>
        <dbReference type="EMBL" id="AMU93002.1"/>
    </source>
</evidence>
<reference evidence="4 5" key="2">
    <citation type="journal article" date="2016" name="Genome Announc.">
        <title>Complete Genome Sequence of Sphingopyxis terrae Strain 203-1 (NBRC 111660), a Polyethylene Glycol Degrader.</title>
        <authorList>
            <person name="Ohtsubo Y."/>
            <person name="Nonoyama S."/>
            <person name="Nagata Y."/>
            <person name="Numata M."/>
            <person name="Tsuchikane K."/>
            <person name="Hosoyama A."/>
            <person name="Yamazoe A."/>
            <person name="Tsuda M."/>
            <person name="Fujita N."/>
            <person name="Kawai F."/>
        </authorList>
    </citation>
    <scope>NUCLEOTIDE SEQUENCE [LARGE SCALE GENOMIC DNA]</scope>
    <source>
        <strain evidence="4 5">203-1</strain>
    </source>
</reference>
<organism evidence="4 5">
    <name type="scientific">Sphingopyxis terrae subsp. terrae NBRC 15098</name>
    <dbReference type="NCBI Taxonomy" id="1219058"/>
    <lineage>
        <taxon>Bacteria</taxon>
        <taxon>Pseudomonadati</taxon>
        <taxon>Pseudomonadota</taxon>
        <taxon>Alphaproteobacteria</taxon>
        <taxon>Sphingomonadales</taxon>
        <taxon>Sphingomonadaceae</taxon>
        <taxon>Sphingopyxis</taxon>
    </lineage>
</organism>
<dbReference type="Gene3D" id="3.40.50.300">
    <property type="entry name" value="P-loop containing nucleotide triphosphate hydrolases"/>
    <property type="match status" value="1"/>
</dbReference>
<evidence type="ECO:0000313" key="5">
    <source>
        <dbReference type="Proteomes" id="UP000076234"/>
    </source>
</evidence>
<dbReference type="Pfam" id="PF13871">
    <property type="entry name" value="Helicase_C_4"/>
    <property type="match status" value="1"/>
</dbReference>
<keyword evidence="4" id="KW-0489">Methyltransferase</keyword>
<feature type="domain" description="Strawberry notch AAA" evidence="3">
    <location>
        <begin position="391"/>
        <end position="709"/>
    </location>
</feature>
<keyword evidence="4" id="KW-0808">Transferase</keyword>
<reference evidence="5" key="1">
    <citation type="submission" date="2015-11" db="EMBL/GenBank/DDBJ databases">
        <title>Complete genome sequence of a polyethylene glycol-degrading strain Sphingopyxis terrae strain 203-1 (NBRC 15098).</title>
        <authorList>
            <person name="Yoshiyuki O."/>
            <person name="Shouta N."/>
            <person name="Nagata Y."/>
            <person name="Numata M."/>
            <person name="Tsuchikane K."/>
            <person name="Hosoyama A."/>
            <person name="Yamazoe A."/>
            <person name="Tsuda M."/>
            <person name="Fujita N."/>
            <person name="Kawai F."/>
        </authorList>
    </citation>
    <scope>NUCLEOTIDE SEQUENCE [LARGE SCALE GENOMIC DNA]</scope>
    <source>
        <strain evidence="5">203-1</strain>
    </source>
</reference>
<dbReference type="SUPFAM" id="SSF52540">
    <property type="entry name" value="P-loop containing nucleoside triphosphate hydrolases"/>
    <property type="match status" value="1"/>
</dbReference>
<dbReference type="RefSeq" id="WP_062900326.1">
    <property type="nucleotide sequence ID" value="NZ_CP013342.1"/>
</dbReference>
<accession>A0A142VTG3</accession>
<evidence type="ECO:0000259" key="3">
    <source>
        <dbReference type="Pfam" id="PF13872"/>
    </source>
</evidence>
<dbReference type="GO" id="GO:0006355">
    <property type="term" value="P:regulation of DNA-templated transcription"/>
    <property type="evidence" value="ECO:0007669"/>
    <property type="project" value="InterPro"/>
</dbReference>
<name>A0A142VTG3_9SPHN</name>
<evidence type="ECO:0000256" key="1">
    <source>
        <dbReference type="ARBA" id="ARBA00006992"/>
    </source>
</evidence>
<dbReference type="InterPro" id="IPR029063">
    <property type="entry name" value="SAM-dependent_MTases_sf"/>
</dbReference>
<sequence length="1412" mass="153716">MSHANTAFAFSDPAEPQVLAAARALAARLAADQAISRLTVNATMADHFGGSDAEGRWSVRDAHAALELAQVLFLAQATEFSSAMSSSFADEAFTRLEGLVPTQSNRSDEQIEWQQFATPPRLAWMAAKACAISVNELVLEPSAGTGMLGIWAAKAAARLALNEISPLRRECLGAVFPEATVTGFDAELIDELLTPDVGPSVVLMNPPYSHGIERGHDSRTGDRHLRSAWKRLLPGGRLVAVMPEWFELPKFLAGIAGPVSLRLNATIERGFVKQGTSISTRLVVLDKAEDGTSPIIAQPANFAELHLLIDMLPDRVSLPAEPSIGIKPALPLRLVANRTKPVPHKVHPTVAAPSILPLDFAPLEAPAPIESQVGHYLPYRPSRISIADAVPHPTPLVESVAMGSITAPVPEVVPQLPSNLIAGGVLSAAQAETLIYAASAHARDLPGRFEPDDKGCALKASAEGHAYRMGYFLGDGTGAGKGRQVASVILDRWVRGERRHIWISKNEALLEDARRDWSALGGLPIDVQPLGQWKLGVPIRMREGILFVTYPTLRSGRSDATRLDQILEWAGEDFDGLIVFDEAHAMANAAGGEGSRGKVKGSEQGIAGVRIQNLLPRARVLYASATGASDVNNLAYATRLGLWGPETAFANREAFVADIRDGGIAAMELVARDLKSLGLYAARALSFAGVEYEILEHCLTPDQVADYDAYADAWAIIHANLREALEATRIVDTDSGETLNSGAKSAALSVFEGTKQRFFAQLLLSMKLPSLLPAIDTALADGNAVVVQLVSTAEAMLNRRLADLSDADREALEIDLSPREYVIDYLTKSFPVRLMSVFTDENGNARSEPMSDENGAPVLCRSALAARDRMIEQLCALPPIATALDAIIERFGVDQVAEVTGRTRRLIVGRDGRQVLQSRSPRANVAETRDFMDGTKRILVFSDAGGTGRSYHADLAAKNQMRRVHFLLEPGWRADAAIQGLGRTNRTNQASAPLFRPVTTDVRGERRFISTIARRLDSLGALTRGQRQTGGQNLFDPADNLESTYAKEALHRWFGLLFAGKLEAVTLSRFEELSGLRVEGPDGGMVDDLPTIQRWLNRILALPIALQNGIFDEFLGLVEARIDAARQAGTLDIGVETIAVEHYEVLTDTLLRTDALSGATTHLLELEIARALKPLRLKRLEDLYGFSGTRQQLLRNTRSGRIGLLVPARSLLTDEGMRVARFELVRPLKHGHITADQLAESNWETVDPTEFRRLWQAEVDDAASNHKRERLHLATGLLLPVWDKLPSDYVRVSRISARDGRSLLGREVPLHCVPELCQALGLEDEHAFSAEQIVDAVLGTGRAMQIKSREALTLKRSLVNGAQRLELAGWSASRLDWYKAHGCFTEIIRYQTRLFVPTTNAVPVLARLAGQI</sequence>
<dbReference type="InterPro" id="IPR026741">
    <property type="entry name" value="SNO"/>
</dbReference>
<evidence type="ECO:0000259" key="2">
    <source>
        <dbReference type="Pfam" id="PF13871"/>
    </source>
</evidence>
<dbReference type="InterPro" id="IPR027417">
    <property type="entry name" value="P-loop_NTPase"/>
</dbReference>
<dbReference type="STRING" id="1219058.AOA14_00050"/>
<feature type="domain" description="Strawberry notch helicase C" evidence="2">
    <location>
        <begin position="883"/>
        <end position="1137"/>
    </location>
</feature>